<reference evidence="3 4" key="1">
    <citation type="submission" date="2020-01" db="EMBL/GenBank/DDBJ databases">
        <title>Genetics and antimicrobial susceptibilities of Nocardia species isolated from the soil; a comparison with species isolated from humans.</title>
        <authorList>
            <person name="Carrasco G."/>
            <person name="Monzon S."/>
            <person name="Sansegundo M."/>
            <person name="Garcia E."/>
            <person name="Garrido N."/>
            <person name="Medina M.J."/>
            <person name="Villalon P."/>
            <person name="Ramirez-Arocha A.C."/>
            <person name="Jimenez P."/>
            <person name="Cuesta I."/>
            <person name="Valdezate S."/>
        </authorList>
    </citation>
    <scope>NUCLEOTIDE SEQUENCE [LARGE SCALE GENOMIC DNA]</scope>
    <source>
        <strain evidence="3 4">CNM20110626</strain>
    </source>
</reference>
<comment type="caution">
    <text evidence="3">The sequence shown here is derived from an EMBL/GenBank/DDBJ whole genome shotgun (WGS) entry which is preliminary data.</text>
</comment>
<gene>
    <name evidence="3" type="ORF">GV791_29690</name>
</gene>
<dbReference type="InterPro" id="IPR024520">
    <property type="entry name" value="DUF3558"/>
</dbReference>
<proteinExistence type="predicted"/>
<dbReference type="PROSITE" id="PS51257">
    <property type="entry name" value="PROKAR_LIPOPROTEIN"/>
    <property type="match status" value="1"/>
</dbReference>
<feature type="region of interest" description="Disordered" evidence="1">
    <location>
        <begin position="30"/>
        <end position="67"/>
    </location>
</feature>
<feature type="compositionally biased region" description="Polar residues" evidence="1">
    <location>
        <begin position="31"/>
        <end position="48"/>
    </location>
</feature>
<feature type="signal peptide" evidence="2">
    <location>
        <begin position="1"/>
        <end position="36"/>
    </location>
</feature>
<evidence type="ECO:0000256" key="1">
    <source>
        <dbReference type="SAM" id="MobiDB-lite"/>
    </source>
</evidence>
<dbReference type="Pfam" id="PF12079">
    <property type="entry name" value="DUF3558"/>
    <property type="match status" value="1"/>
</dbReference>
<organism evidence="3 4">
    <name type="scientific">Nocardia cyriacigeorgica</name>
    <dbReference type="NCBI Taxonomy" id="135487"/>
    <lineage>
        <taxon>Bacteria</taxon>
        <taxon>Bacillati</taxon>
        <taxon>Actinomycetota</taxon>
        <taxon>Actinomycetes</taxon>
        <taxon>Mycobacteriales</taxon>
        <taxon>Nocardiaceae</taxon>
        <taxon>Nocardia</taxon>
    </lineage>
</organism>
<dbReference type="AlphaFoldDB" id="A0A6P1CY51"/>
<sequence>MSVHNRRFRRAPRVRGAVLLAAAVLGVAGCSGSTEGSPTAVESTAASQGSGERSGTGTAAASTSAKPDEAALWDPCALPESAISGTGLDPASRESGIANVDFTDAGWKTCDWRATAGWYNFGMYSGTPTLDEVRARPDYTSFEPRSLGSREAVQFRDTGATAHLTCAMAVAVPQGIVMFDVQARASVGAKEDPCAVLDRHAADLAEYLPKS</sequence>
<protein>
    <submittedName>
        <fullName evidence="3">DUF3558 domain-containing protein</fullName>
    </submittedName>
</protein>
<feature type="chain" id="PRO_5039094920" evidence="2">
    <location>
        <begin position="37"/>
        <end position="211"/>
    </location>
</feature>
<accession>A0A6P1CY51</accession>
<name>A0A6P1CY51_9NOCA</name>
<evidence type="ECO:0000313" key="4">
    <source>
        <dbReference type="Proteomes" id="UP000471166"/>
    </source>
</evidence>
<evidence type="ECO:0000256" key="2">
    <source>
        <dbReference type="SAM" id="SignalP"/>
    </source>
</evidence>
<dbReference type="Proteomes" id="UP000471166">
    <property type="component" value="Unassembled WGS sequence"/>
</dbReference>
<evidence type="ECO:0000313" key="3">
    <source>
        <dbReference type="EMBL" id="NEW36702.1"/>
    </source>
</evidence>
<dbReference type="EMBL" id="JAAGVB010000093">
    <property type="protein sequence ID" value="NEW36702.1"/>
    <property type="molecule type" value="Genomic_DNA"/>
</dbReference>
<feature type="compositionally biased region" description="Low complexity" evidence="1">
    <location>
        <begin position="49"/>
        <end position="65"/>
    </location>
</feature>
<keyword evidence="2" id="KW-0732">Signal</keyword>